<evidence type="ECO:0000256" key="1">
    <source>
        <dbReference type="ARBA" id="ARBA00022737"/>
    </source>
</evidence>
<keyword evidence="4" id="KW-1133">Transmembrane helix</keyword>
<feature type="transmembrane region" description="Helical" evidence="4">
    <location>
        <begin position="223"/>
        <end position="241"/>
    </location>
</feature>
<reference evidence="5 6" key="1">
    <citation type="submission" date="2019-06" db="EMBL/GenBank/DDBJ databases">
        <title>Sequencing the genomes of 1000 actinobacteria strains.</title>
        <authorList>
            <person name="Klenk H.-P."/>
        </authorList>
    </citation>
    <scope>NUCLEOTIDE SEQUENCE [LARGE SCALE GENOMIC DNA]</scope>
    <source>
        <strain evidence="5 6">DSM 45671</strain>
    </source>
</reference>
<keyword evidence="1" id="KW-0677">Repeat</keyword>
<protein>
    <submittedName>
        <fullName evidence="5">Flp pilus assembly protein TadD</fullName>
    </submittedName>
</protein>
<keyword evidence="6" id="KW-1185">Reference proteome</keyword>
<keyword evidence="4" id="KW-0812">Transmembrane</keyword>
<evidence type="ECO:0000256" key="3">
    <source>
        <dbReference type="PROSITE-ProRule" id="PRU00339"/>
    </source>
</evidence>
<proteinExistence type="predicted"/>
<evidence type="ECO:0000313" key="6">
    <source>
        <dbReference type="Proteomes" id="UP000321261"/>
    </source>
</evidence>
<evidence type="ECO:0000256" key="2">
    <source>
        <dbReference type="ARBA" id="ARBA00022803"/>
    </source>
</evidence>
<dbReference type="Pfam" id="PF13181">
    <property type="entry name" value="TPR_8"/>
    <property type="match status" value="1"/>
</dbReference>
<dbReference type="Gene3D" id="1.25.40.10">
    <property type="entry name" value="Tetratricopeptide repeat domain"/>
    <property type="match status" value="1"/>
</dbReference>
<dbReference type="InterPro" id="IPR019734">
    <property type="entry name" value="TPR_rpt"/>
</dbReference>
<accession>A0A561SS35</accession>
<dbReference type="RefSeq" id="WP_147256813.1">
    <property type="nucleotide sequence ID" value="NZ_VIWU01000001.1"/>
</dbReference>
<sequence length="341" mass="36715">MSDAALQRAENLRLLGRLDDAERTLREALAAAPHDAGLLSELAWVLDLADRQAEGLVAAEAAIAFEPQEARHHQIRASLLSGLNRHDDAVRAAFTAGSLRPEDPKIARTCARVLSVAGRKREAYDAARHAVALDPESSAAHLLVADIADDIRDRQTARRAYEEALRLDPQNALARHDLAVLDINTGHPAKGLRGLVEAGSLDPTMPIVLRTIAFVLWKLSWRLRMLFIPATIACVAASAGQVDEATWPARIAAAVSLLAIGLLTWWTVHDLPTGTRPAVLAAMRRDGPLRVTYLGLAACALLFLAVAVTGFGVFAGLVWLVLGLLAVLALVVGALRKLRRF</sequence>
<dbReference type="OrthoDB" id="3575180at2"/>
<dbReference type="InterPro" id="IPR011990">
    <property type="entry name" value="TPR-like_helical_dom_sf"/>
</dbReference>
<comment type="caution">
    <text evidence="5">The sequence shown here is derived from an EMBL/GenBank/DDBJ whole genome shotgun (WGS) entry which is preliminary data.</text>
</comment>
<dbReference type="EMBL" id="VIWU01000001">
    <property type="protein sequence ID" value="TWF77687.1"/>
    <property type="molecule type" value="Genomic_DNA"/>
</dbReference>
<dbReference type="PANTHER" id="PTHR44858">
    <property type="entry name" value="TETRATRICOPEPTIDE REPEAT PROTEIN 6"/>
    <property type="match status" value="1"/>
</dbReference>
<keyword evidence="4" id="KW-0472">Membrane</keyword>
<gene>
    <name evidence="5" type="ORF">FHX44_113601</name>
</gene>
<dbReference type="SUPFAM" id="SSF48452">
    <property type="entry name" value="TPR-like"/>
    <property type="match status" value="1"/>
</dbReference>
<dbReference type="PROSITE" id="PS50005">
    <property type="entry name" value="TPR"/>
    <property type="match status" value="1"/>
</dbReference>
<feature type="transmembrane region" description="Helical" evidence="4">
    <location>
        <begin position="247"/>
        <end position="268"/>
    </location>
</feature>
<dbReference type="SMART" id="SM00028">
    <property type="entry name" value="TPR"/>
    <property type="match status" value="5"/>
</dbReference>
<evidence type="ECO:0000256" key="4">
    <source>
        <dbReference type="SAM" id="Phobius"/>
    </source>
</evidence>
<dbReference type="AlphaFoldDB" id="A0A561SS35"/>
<name>A0A561SS35_9PSEU</name>
<keyword evidence="2 3" id="KW-0802">TPR repeat</keyword>
<dbReference type="Proteomes" id="UP000321261">
    <property type="component" value="Unassembled WGS sequence"/>
</dbReference>
<dbReference type="PANTHER" id="PTHR44858:SF1">
    <property type="entry name" value="UDP-N-ACETYLGLUCOSAMINE--PEPTIDE N-ACETYLGLUCOSAMINYLTRANSFERASE SPINDLY-RELATED"/>
    <property type="match status" value="1"/>
</dbReference>
<organism evidence="5 6">
    <name type="scientific">Pseudonocardia hierapolitana</name>
    <dbReference type="NCBI Taxonomy" id="1128676"/>
    <lineage>
        <taxon>Bacteria</taxon>
        <taxon>Bacillati</taxon>
        <taxon>Actinomycetota</taxon>
        <taxon>Actinomycetes</taxon>
        <taxon>Pseudonocardiales</taxon>
        <taxon>Pseudonocardiaceae</taxon>
        <taxon>Pseudonocardia</taxon>
    </lineage>
</organism>
<dbReference type="InterPro" id="IPR050498">
    <property type="entry name" value="Ycf3"/>
</dbReference>
<feature type="transmembrane region" description="Helical" evidence="4">
    <location>
        <begin position="317"/>
        <end position="335"/>
    </location>
</feature>
<feature type="repeat" description="TPR" evidence="3">
    <location>
        <begin position="138"/>
        <end position="171"/>
    </location>
</feature>
<evidence type="ECO:0000313" key="5">
    <source>
        <dbReference type="EMBL" id="TWF77687.1"/>
    </source>
</evidence>
<feature type="transmembrane region" description="Helical" evidence="4">
    <location>
        <begin position="289"/>
        <end position="311"/>
    </location>
</feature>